<keyword evidence="4" id="KW-1185">Reference proteome</keyword>
<dbReference type="EMBL" id="CP090171">
    <property type="protein sequence ID" value="UJO21816.1"/>
    <property type="molecule type" value="Genomic_DNA"/>
</dbReference>
<feature type="compositionally biased region" description="Pro residues" evidence="1">
    <location>
        <begin position="159"/>
        <end position="169"/>
    </location>
</feature>
<keyword evidence="2" id="KW-0732">Signal</keyword>
<dbReference type="RefSeq" id="XP_047766182.1">
    <property type="nucleotide sequence ID" value="XM_047908177.1"/>
</dbReference>
<dbReference type="KEGG" id="ffu:CLAFUR5_09029"/>
<dbReference type="GO" id="GO:0031505">
    <property type="term" value="P:fungal-type cell wall organization"/>
    <property type="evidence" value="ECO:0007669"/>
    <property type="project" value="InterPro"/>
</dbReference>
<evidence type="ECO:0000313" key="4">
    <source>
        <dbReference type="Proteomes" id="UP000756132"/>
    </source>
</evidence>
<gene>
    <name evidence="3" type="ORF">CLAFUR5_09029</name>
</gene>
<sequence length="219" mass="22267">MQFIAVVLAGAAVATASYAPPPKDSYEAPKYEAPAPPAYAPPAYTTPEAPVYSAPAYTPAPNATASYQKPSYVTEVVSSYETYCPGPTMITHGASTYTVTEATTLTITNCPCTVTKPAYTSVVTACSTCAPVYKPTTPVMAPSMPASYPAPAPSMPPYQPPAGPVPPPYHGNNTTPYSPTKPTGTGSYTTAPPSYTGAANKASFGVAGLLAAAGLVAAL</sequence>
<feature type="signal peptide" evidence="2">
    <location>
        <begin position="1"/>
        <end position="16"/>
    </location>
</feature>
<evidence type="ECO:0000313" key="3">
    <source>
        <dbReference type="EMBL" id="UJO21816.1"/>
    </source>
</evidence>
<dbReference type="OrthoDB" id="4094614at2759"/>
<reference evidence="3" key="1">
    <citation type="submission" date="2021-12" db="EMBL/GenBank/DDBJ databases">
        <authorList>
            <person name="Zaccaron A."/>
            <person name="Stergiopoulos I."/>
        </authorList>
    </citation>
    <scope>NUCLEOTIDE SEQUENCE</scope>
    <source>
        <strain evidence="3">Race5_Kim</strain>
    </source>
</reference>
<feature type="region of interest" description="Disordered" evidence="1">
    <location>
        <begin position="159"/>
        <end position="189"/>
    </location>
</feature>
<dbReference type="PANTHER" id="PTHR35523:SF1">
    <property type="entry name" value="CELL WALL PROTEIN SED1"/>
    <property type="match status" value="1"/>
</dbReference>
<dbReference type="OMA" id="MITHGAS"/>
<proteinExistence type="predicted"/>
<dbReference type="Proteomes" id="UP000756132">
    <property type="component" value="Chromosome 9"/>
</dbReference>
<feature type="chain" id="PRO_5040238073" evidence="2">
    <location>
        <begin position="17"/>
        <end position="219"/>
    </location>
</feature>
<organism evidence="3 4">
    <name type="scientific">Passalora fulva</name>
    <name type="common">Tomato leaf mold</name>
    <name type="synonym">Cladosporium fulvum</name>
    <dbReference type="NCBI Taxonomy" id="5499"/>
    <lineage>
        <taxon>Eukaryota</taxon>
        <taxon>Fungi</taxon>
        <taxon>Dikarya</taxon>
        <taxon>Ascomycota</taxon>
        <taxon>Pezizomycotina</taxon>
        <taxon>Dothideomycetes</taxon>
        <taxon>Dothideomycetidae</taxon>
        <taxon>Mycosphaerellales</taxon>
        <taxon>Mycosphaerellaceae</taxon>
        <taxon>Fulvia</taxon>
    </lineage>
</organism>
<reference evidence="3" key="2">
    <citation type="journal article" date="2022" name="Microb. Genom.">
        <title>A chromosome-scale genome assembly of the tomato pathogen Cladosporium fulvum reveals a compartmentalized genome architecture and the presence of a dispensable chromosome.</title>
        <authorList>
            <person name="Zaccaron A.Z."/>
            <person name="Chen L.H."/>
            <person name="Samaras A."/>
            <person name="Stergiopoulos I."/>
        </authorList>
    </citation>
    <scope>NUCLEOTIDE SEQUENCE</scope>
    <source>
        <strain evidence="3">Race5_Kim</strain>
    </source>
</reference>
<accession>A0A9Q8PG09</accession>
<dbReference type="PANTHER" id="PTHR35523">
    <property type="entry name" value="CELL WALL PROTEIN SED1"/>
    <property type="match status" value="1"/>
</dbReference>
<dbReference type="InterPro" id="IPR038843">
    <property type="entry name" value="Sed1/Spi1"/>
</dbReference>
<evidence type="ECO:0000256" key="2">
    <source>
        <dbReference type="SAM" id="SignalP"/>
    </source>
</evidence>
<feature type="compositionally biased region" description="Polar residues" evidence="1">
    <location>
        <begin position="171"/>
        <end position="189"/>
    </location>
</feature>
<dbReference type="GO" id="GO:0005199">
    <property type="term" value="F:structural constituent of cell wall"/>
    <property type="evidence" value="ECO:0007669"/>
    <property type="project" value="InterPro"/>
</dbReference>
<protein>
    <submittedName>
        <fullName evidence="3">Clock-controlled protein 6</fullName>
    </submittedName>
</protein>
<dbReference type="GO" id="GO:0009277">
    <property type="term" value="C:fungal-type cell wall"/>
    <property type="evidence" value="ECO:0007669"/>
    <property type="project" value="TreeGrafter"/>
</dbReference>
<dbReference type="PRINTS" id="PR01217">
    <property type="entry name" value="PRICHEXTENSN"/>
</dbReference>
<dbReference type="AlphaFoldDB" id="A0A9Q8PG09"/>
<dbReference type="GeneID" id="71988907"/>
<name>A0A9Q8PG09_PASFU</name>
<evidence type="ECO:0000256" key="1">
    <source>
        <dbReference type="SAM" id="MobiDB-lite"/>
    </source>
</evidence>